<dbReference type="EMBL" id="QICS01000004">
    <property type="protein sequence ID" value="PXV91120.1"/>
    <property type="molecule type" value="Genomic_DNA"/>
</dbReference>
<comment type="caution">
    <text evidence="2">The sequence shown here is derived from an EMBL/GenBank/DDBJ whole genome shotgun (WGS) entry which is preliminary data.</text>
</comment>
<evidence type="ECO:0000256" key="1">
    <source>
        <dbReference type="SAM" id="Phobius"/>
    </source>
</evidence>
<sequence>MLKDECMIPQIVDDIFLAKDCFRGKTKYFMASEKKSQYLKLNEFQYQIFSEFLPYLKEERNEKILNEKCYEISKGKITIKNVLNILYKYNLFEDSKNKSVSKVMIDFNSKKIVEISLENFQKAYSKIFNVMYYILLAILFATFLLTIYEVSFMHEDLINTFKKSVFNWDQINVISILYIIVEIFLSIILHELGHLLVANKNGFIWKSLNISFIWGISPVFFIRYKNFCINRSIDKIKVLSAGVIINILQICVYLQLCLLTQSWIFAIGIYVNLSCVINCMIPLGTSDGYHLLSVLFGFESARWKALTLISQMLNNPREMLKQNSKDDILFMIYVVISYVLGIYGCIQLIKAVLETFNILNINNCVITIVVVGIFTTTTIIYIKKFLQSLKSLQVK</sequence>
<feature type="transmembrane region" description="Helical" evidence="1">
    <location>
        <begin position="202"/>
        <end position="224"/>
    </location>
</feature>
<keyword evidence="1" id="KW-0812">Transmembrane</keyword>
<feature type="transmembrane region" description="Helical" evidence="1">
    <location>
        <begin position="328"/>
        <end position="353"/>
    </location>
</feature>
<proteinExistence type="predicted"/>
<gene>
    <name evidence="2" type="ORF">C8E03_104128</name>
</gene>
<dbReference type="Proteomes" id="UP000247523">
    <property type="component" value="Unassembled WGS sequence"/>
</dbReference>
<keyword evidence="1" id="KW-0472">Membrane</keyword>
<feature type="transmembrane region" description="Helical" evidence="1">
    <location>
        <begin position="359"/>
        <end position="382"/>
    </location>
</feature>
<keyword evidence="1" id="KW-1133">Transmembrane helix</keyword>
<protein>
    <submittedName>
        <fullName evidence="2">Uncharacterized protein</fullName>
    </submittedName>
</protein>
<dbReference type="CDD" id="cd05709">
    <property type="entry name" value="S2P-M50"/>
    <property type="match status" value="1"/>
</dbReference>
<dbReference type="RefSeq" id="WP_110290998.1">
    <property type="nucleotide sequence ID" value="NZ_QICS01000004.1"/>
</dbReference>
<feature type="transmembrane region" description="Helical" evidence="1">
    <location>
        <begin position="262"/>
        <end position="283"/>
    </location>
</feature>
<evidence type="ECO:0000313" key="2">
    <source>
        <dbReference type="EMBL" id="PXV91120.1"/>
    </source>
</evidence>
<accession>A0A318ESX6</accession>
<feature type="transmembrane region" description="Helical" evidence="1">
    <location>
        <begin position="236"/>
        <end position="256"/>
    </location>
</feature>
<dbReference type="AlphaFoldDB" id="A0A318ESX6"/>
<reference evidence="2 3" key="1">
    <citation type="submission" date="2018-05" db="EMBL/GenBank/DDBJ databases">
        <title>Genomic Encyclopedia of Type Strains, Phase IV (KMG-IV): sequencing the most valuable type-strain genomes for metagenomic binning, comparative biology and taxonomic classification.</title>
        <authorList>
            <person name="Goeker M."/>
        </authorList>
    </citation>
    <scope>NUCLEOTIDE SEQUENCE [LARGE SCALE GENOMIC DNA]</scope>
    <source>
        <strain evidence="2 3">DSM 28816</strain>
    </source>
</reference>
<feature type="transmembrane region" description="Helical" evidence="1">
    <location>
        <begin position="171"/>
        <end position="190"/>
    </location>
</feature>
<name>A0A318ESX6_9FIRM</name>
<organism evidence="2 3">
    <name type="scientific">Lachnotalea glycerini</name>
    <dbReference type="NCBI Taxonomy" id="1763509"/>
    <lineage>
        <taxon>Bacteria</taxon>
        <taxon>Bacillati</taxon>
        <taxon>Bacillota</taxon>
        <taxon>Clostridia</taxon>
        <taxon>Lachnospirales</taxon>
        <taxon>Lachnospiraceae</taxon>
        <taxon>Lachnotalea</taxon>
    </lineage>
</organism>
<evidence type="ECO:0000313" key="3">
    <source>
        <dbReference type="Proteomes" id="UP000247523"/>
    </source>
</evidence>
<feature type="transmembrane region" description="Helical" evidence="1">
    <location>
        <begin position="130"/>
        <end position="150"/>
    </location>
</feature>